<gene>
    <name evidence="3" type="ORF">RZN69_09240</name>
</gene>
<dbReference type="SUPFAM" id="SSF53474">
    <property type="entry name" value="alpha/beta-Hydrolases"/>
    <property type="match status" value="1"/>
</dbReference>
<feature type="chain" id="PRO_5042856571" description="Ig-like domain-containing protein" evidence="1">
    <location>
        <begin position="22"/>
        <end position="1423"/>
    </location>
</feature>
<accession>A0AAQ3LG87</accession>
<dbReference type="InterPro" id="IPR013783">
    <property type="entry name" value="Ig-like_fold"/>
</dbReference>
<evidence type="ECO:0000259" key="2">
    <source>
        <dbReference type="PROSITE" id="PS50835"/>
    </source>
</evidence>
<reference evidence="3 4" key="1">
    <citation type="submission" date="2023-10" db="EMBL/GenBank/DDBJ databases">
        <title>Rubellicoccus peritrichatus gen. nov., sp. nov., isolated from an algae of coral reef tank.</title>
        <authorList>
            <person name="Luo J."/>
        </authorList>
    </citation>
    <scope>NUCLEOTIDE SEQUENCE [LARGE SCALE GENOMIC DNA]</scope>
    <source>
        <strain evidence="3 4">CR14</strain>
    </source>
</reference>
<keyword evidence="1" id="KW-0732">Signal</keyword>
<dbReference type="EMBL" id="CP136920">
    <property type="protein sequence ID" value="WOO43273.1"/>
    <property type="molecule type" value="Genomic_DNA"/>
</dbReference>
<evidence type="ECO:0000313" key="3">
    <source>
        <dbReference type="EMBL" id="WOO43273.1"/>
    </source>
</evidence>
<dbReference type="InterPro" id="IPR007110">
    <property type="entry name" value="Ig-like_dom"/>
</dbReference>
<dbReference type="InterPro" id="IPR029058">
    <property type="entry name" value="AB_hydrolase_fold"/>
</dbReference>
<dbReference type="RefSeq" id="WP_317835818.1">
    <property type="nucleotide sequence ID" value="NZ_CP136920.1"/>
</dbReference>
<proteinExistence type="predicted"/>
<protein>
    <recommendedName>
        <fullName evidence="2">Ig-like domain-containing protein</fullName>
    </recommendedName>
</protein>
<dbReference type="PROSITE" id="PS50835">
    <property type="entry name" value="IG_LIKE"/>
    <property type="match status" value="1"/>
</dbReference>
<dbReference type="Proteomes" id="UP001304300">
    <property type="component" value="Chromosome"/>
</dbReference>
<evidence type="ECO:0000313" key="4">
    <source>
        <dbReference type="Proteomes" id="UP001304300"/>
    </source>
</evidence>
<dbReference type="Gene3D" id="2.60.40.10">
    <property type="entry name" value="Immunoglobulins"/>
    <property type="match status" value="3"/>
</dbReference>
<evidence type="ECO:0000256" key="1">
    <source>
        <dbReference type="SAM" id="SignalP"/>
    </source>
</evidence>
<sequence length="1423" mass="150881">MTLKKTLIATSMVFAVLAASAAERTFVPIEINTIGNPRGYYEFLPSAYHENPTQDYPVVIFLHGLGETGDGLLAAPGVGPNGKLQDVLQNGPPDILDSPGHPLYDLFEQNDMIVLSPQYTTWWSQGPIREFLDFVLTHYRIDERRIYLTGLSAGSSGLHSFMNTDSHADQVTAFVACAVRGKVKLAEGDYLGKRAPYWTLVRVDAGGNERGLSEESVNNLAGFNLGTAPTDVRASYPGNKTVTHTASFDPVLGTWAWESDVPVNADKNIRVTLFPGTSHNSWGITYNNANMWSWLFAQQKPDVTITSPSANTLIVEGDSLSLQATAADKNSTAITGSDISWESDLDGFLGTGATLTAQNLSRGVHTISCSATDTSYRLGRESVTVTVVYDDAFTAQIDVGSSSYLSPGWNDLTDRRIGYPGSIIENAVSTNSISTAIRLEVTDAFFGIRTDGELANNVYPENVQRDNFYIDSSNDYGEITVSGLNPAQDYDFTFFASRAASGVRPAKYTVNGLTATLEASDNTSNTATIANVSPDAQGQAIISVERDNHTGHAYLGSIVIVSDGSASGNATPQVNAGIDIATTLNAATAVASLSGTASDDGLPSNTLTTLWQVTDSPAGSTPVIANASALQTSLTVDTAGTYILQLTADDSEKIGSDTVIVTVSFPNTAPTVMAGSDQSLQIPNGGTITATLSGVVMDDGLPASTLTTLWEITDSPAGSTPIIADASALGTSVTFDAEGSYTLRLTADDTAATANDTLVIAVTQETNPPSNAVAFSQDFESSTIVADYVDSVSPDSGEFNDISADTNGGTWAINASGQLEHVRNGGNGSAAFQRFGLQDITFSRLEFELSVENTTGFTDLAILSLGNWTTAIANSSGGASVAKAFEMTVKGRGAGKYYLRLNGIAAPDLTTGTTPVSVVWYANMSGQTQTYTGPDNSTNTVVNDAGDLWVDNQLVLDDIARRTVYTASEISGFRFKSGTSQAVTMRFDDLQLIDQIIDEADDTLSNTLISEGLTGVTIGSNSSGSSRIILTNEWEVTGSGVGLSGTADNIYFEETGVEGDFMAIARVVDLQSNGLNPRAGLMVRESNNAGARMVAIATTPSTNYAVTSRTAVAGSATETTTTESYTYPDGWLMLERVGDMINVAVSSDGQSFTQVDNFTLSGLGAIVNVGLFSSSGSASENAIATFDDFELTISSAVFTQTFDSTTLVTDYYDAAAPTANQFNDISAEVDGGTWSINNGALQIVRSGLSGNDAGSGFMRYTDFPGTPNLLKIEYDLAIQNLNTFSDLAVLRIGDFASQRDYSTATPNVSTTYDMVIKGGGTGLFRFRINGVNTSTYAADGTFVRVTWYLNTSGVTQTYIGPDGNPYDVDHLSNSLWCDTTLLFDNTVRFANFSNSSLTDLYFRCTTSQPATFQFDNITISDSL</sequence>
<dbReference type="Gene3D" id="2.60.120.200">
    <property type="match status" value="1"/>
</dbReference>
<feature type="domain" description="Ig-like" evidence="2">
    <location>
        <begin position="301"/>
        <end position="386"/>
    </location>
</feature>
<keyword evidence="4" id="KW-1185">Reference proteome</keyword>
<dbReference type="Gene3D" id="3.40.50.1820">
    <property type="entry name" value="alpha/beta hydrolase"/>
    <property type="match status" value="1"/>
</dbReference>
<name>A0AAQ3LG87_9BACT</name>
<feature type="signal peptide" evidence="1">
    <location>
        <begin position="1"/>
        <end position="21"/>
    </location>
</feature>
<dbReference type="KEGG" id="puo:RZN69_09240"/>
<organism evidence="3 4">
    <name type="scientific">Rubellicoccus peritrichatus</name>
    <dbReference type="NCBI Taxonomy" id="3080537"/>
    <lineage>
        <taxon>Bacteria</taxon>
        <taxon>Pseudomonadati</taxon>
        <taxon>Verrucomicrobiota</taxon>
        <taxon>Opitutia</taxon>
        <taxon>Puniceicoccales</taxon>
        <taxon>Cerasicoccaceae</taxon>
        <taxon>Rubellicoccus</taxon>
    </lineage>
</organism>
<dbReference type="Pfam" id="PF22352">
    <property type="entry name" value="K319L-like_PKD"/>
    <property type="match status" value="1"/>
</dbReference>